<sequence length="705" mass="78903">MIHGDQDIDANAHFAIDSVPEMISIGTSHPILSHVRSPASKARLRIRTLPRECNPTPQPLKLNTWNSGSKKAPSAQHAAFSPKTSNNFAELELSYKADPFDDLTETKMRTLCKVQDLEDVTCCTISIDSRKQSTELIGQFLPSLQRLQFCQSFIVSFRDLGTSLRALKILDARECGIKHLDGISALVNLEELYLSYNEISEIDYRITHDQLRLLDLEGNQIADENQVQHLAFCARLREVHLRKNPLSESSHYRQLIATMIPQVKILDGIPLTEVGHYSLCTDTSDEGSGQRDHGQKKLTILASYETRNGRDEVSKKKREEVATNYGSTLTHGTDIVFAGNPTNALRRHRNEIETDHASKHGVDDNITPTAHSHGALINQKLQNLGQGGDYFSFINRRESITDTLDRANEFGRENSEKSLVMDPQMRHPQVSQKNNKDANVPMTDMTVNYVVGNNTKELGSLGLGVDDAAQVLPKLHRNFSFGQLMQGKKSPSLESGKIVHTIDCKSESTALKLGITALSLHEMYSSLKGYRSEASGSHLRAARNGTKTSQDSSAEDEDSDQEDIITNRTAYPGKVSSKPMFNIFHGLRAIDHWNEQFERGSPKRISQNSFDSATSFKSISKHDGHHIEHVGPANFESDEDLVAIIRGECTLEIDLKTREGFRRYFKGMNATRLQDILKRAFSDDTKVSRRLSLMKGYLRDDASTN</sequence>
<comment type="caution">
    <text evidence="2">The sequence shown here is derived from an EMBL/GenBank/DDBJ whole genome shotgun (WGS) entry which is preliminary data.</text>
</comment>
<dbReference type="Gene3D" id="3.80.10.10">
    <property type="entry name" value="Ribonuclease Inhibitor"/>
    <property type="match status" value="1"/>
</dbReference>
<dbReference type="PANTHER" id="PTHR22708">
    <property type="entry name" value="LEUCINE-RICH REPEAT-CONTAINING PROTEIN 56"/>
    <property type="match status" value="1"/>
</dbReference>
<gene>
    <name evidence="2" type="ORF">BN9_014730</name>
</gene>
<accession>A0A024G2Z1</accession>
<feature type="compositionally biased region" description="Acidic residues" evidence="1">
    <location>
        <begin position="553"/>
        <end position="563"/>
    </location>
</feature>
<evidence type="ECO:0000313" key="2">
    <source>
        <dbReference type="EMBL" id="CCI40689.1"/>
    </source>
</evidence>
<dbReference type="InterPro" id="IPR032675">
    <property type="entry name" value="LRR_dom_sf"/>
</dbReference>
<protein>
    <recommendedName>
        <fullName evidence="4">U2A'/phosphoprotein 32 family A C-terminal domain-containing protein</fullName>
    </recommendedName>
</protein>
<feature type="region of interest" description="Disordered" evidence="1">
    <location>
        <begin position="538"/>
        <end position="563"/>
    </location>
</feature>
<dbReference type="InterPro" id="IPR040091">
    <property type="entry name" value="LRRC56"/>
</dbReference>
<dbReference type="PROSITE" id="PS51450">
    <property type="entry name" value="LRR"/>
    <property type="match status" value="1"/>
</dbReference>
<dbReference type="InterPro" id="IPR001611">
    <property type="entry name" value="Leu-rich_rpt"/>
</dbReference>
<keyword evidence="3" id="KW-1185">Reference proteome</keyword>
<dbReference type="InParanoid" id="A0A024G2Z1"/>
<dbReference type="OrthoDB" id="201275at2759"/>
<dbReference type="AlphaFoldDB" id="A0A024G2Z1"/>
<evidence type="ECO:0008006" key="4">
    <source>
        <dbReference type="Google" id="ProtNLM"/>
    </source>
</evidence>
<dbReference type="STRING" id="65357.A0A024G2Z1"/>
<organism evidence="2 3">
    <name type="scientific">Albugo candida</name>
    <dbReference type="NCBI Taxonomy" id="65357"/>
    <lineage>
        <taxon>Eukaryota</taxon>
        <taxon>Sar</taxon>
        <taxon>Stramenopiles</taxon>
        <taxon>Oomycota</taxon>
        <taxon>Peronosporomycetes</taxon>
        <taxon>Albuginales</taxon>
        <taxon>Albuginaceae</taxon>
        <taxon>Albugo</taxon>
    </lineage>
</organism>
<evidence type="ECO:0000313" key="3">
    <source>
        <dbReference type="Proteomes" id="UP000053237"/>
    </source>
</evidence>
<proteinExistence type="predicted"/>
<reference evidence="2 3" key="1">
    <citation type="submission" date="2012-05" db="EMBL/GenBank/DDBJ databases">
        <title>Recombination and specialization in a pathogen metapopulation.</title>
        <authorList>
            <person name="Gardiner A."/>
            <person name="Kemen E."/>
            <person name="Schultz-Larsen T."/>
            <person name="MacLean D."/>
            <person name="Van Oosterhout C."/>
            <person name="Jones J.D.G."/>
        </authorList>
    </citation>
    <scope>NUCLEOTIDE SEQUENCE [LARGE SCALE GENOMIC DNA]</scope>
    <source>
        <strain evidence="2 3">Ac Nc2</strain>
    </source>
</reference>
<evidence type="ECO:0000256" key="1">
    <source>
        <dbReference type="SAM" id="MobiDB-lite"/>
    </source>
</evidence>
<dbReference type="EMBL" id="CAIX01000011">
    <property type="protein sequence ID" value="CCI40689.1"/>
    <property type="molecule type" value="Genomic_DNA"/>
</dbReference>
<dbReference type="SUPFAM" id="SSF52058">
    <property type="entry name" value="L domain-like"/>
    <property type="match status" value="1"/>
</dbReference>
<dbReference type="Proteomes" id="UP000053237">
    <property type="component" value="Unassembled WGS sequence"/>
</dbReference>
<dbReference type="PANTHER" id="PTHR22708:SF0">
    <property type="entry name" value="LEUCINE-RICH REPEAT-CONTAINING PROTEIN 56"/>
    <property type="match status" value="1"/>
</dbReference>
<name>A0A024G2Z1_9STRA</name>
<dbReference type="Pfam" id="PF14580">
    <property type="entry name" value="LRR_9"/>
    <property type="match status" value="1"/>
</dbReference>